<comment type="caution">
    <text evidence="10">The sequence shown here is derived from an EMBL/GenBank/DDBJ whole genome shotgun (WGS) entry which is preliminary data.</text>
</comment>
<organism evidence="10 11">
    <name type="scientific">Pyxidicoccus fallax</name>
    <dbReference type="NCBI Taxonomy" id="394095"/>
    <lineage>
        <taxon>Bacteria</taxon>
        <taxon>Pseudomonadati</taxon>
        <taxon>Myxococcota</taxon>
        <taxon>Myxococcia</taxon>
        <taxon>Myxococcales</taxon>
        <taxon>Cystobacterineae</taxon>
        <taxon>Myxococcaceae</taxon>
        <taxon>Pyxidicoccus</taxon>
    </lineage>
</organism>
<comment type="catalytic activity">
    <reaction evidence="1">
        <text>ATP + protein L-histidine = ADP + protein N-phospho-L-histidine.</text>
        <dbReference type="EC" id="2.7.13.3"/>
    </reaction>
</comment>
<dbReference type="PROSITE" id="PS50109">
    <property type="entry name" value="HIS_KIN"/>
    <property type="match status" value="1"/>
</dbReference>
<feature type="domain" description="PAC" evidence="9">
    <location>
        <begin position="423"/>
        <end position="475"/>
    </location>
</feature>
<keyword evidence="4" id="KW-0808">Transferase</keyword>
<keyword evidence="11" id="KW-1185">Reference proteome</keyword>
<dbReference type="EC" id="2.7.13.3" evidence="2"/>
<dbReference type="InterPro" id="IPR036097">
    <property type="entry name" value="HisK_dim/P_sf"/>
</dbReference>
<proteinExistence type="predicted"/>
<dbReference type="EMBL" id="JABBJJ010000061">
    <property type="protein sequence ID" value="NMO16221.1"/>
    <property type="molecule type" value="Genomic_DNA"/>
</dbReference>
<evidence type="ECO:0000256" key="2">
    <source>
        <dbReference type="ARBA" id="ARBA00012438"/>
    </source>
</evidence>
<dbReference type="SUPFAM" id="SSF47384">
    <property type="entry name" value="Homodimeric domain of signal transducing histidine kinase"/>
    <property type="match status" value="1"/>
</dbReference>
<dbReference type="PANTHER" id="PTHR43711">
    <property type="entry name" value="TWO-COMPONENT HISTIDINE KINASE"/>
    <property type="match status" value="1"/>
</dbReference>
<evidence type="ECO:0000256" key="5">
    <source>
        <dbReference type="ARBA" id="ARBA00022777"/>
    </source>
</evidence>
<dbReference type="Pfam" id="PF08448">
    <property type="entry name" value="PAS_4"/>
    <property type="match status" value="2"/>
</dbReference>
<feature type="coiled-coil region" evidence="7">
    <location>
        <begin position="143"/>
        <end position="191"/>
    </location>
</feature>
<dbReference type="PROSITE" id="PS50113">
    <property type="entry name" value="PAC"/>
    <property type="match status" value="2"/>
</dbReference>
<dbReference type="SMART" id="SM00387">
    <property type="entry name" value="HATPase_c"/>
    <property type="match status" value="1"/>
</dbReference>
<evidence type="ECO:0000313" key="11">
    <source>
        <dbReference type="Proteomes" id="UP000518300"/>
    </source>
</evidence>
<dbReference type="Pfam" id="PF00512">
    <property type="entry name" value="HisKA"/>
    <property type="match status" value="1"/>
</dbReference>
<dbReference type="NCBIfam" id="TIGR00229">
    <property type="entry name" value="sensory_box"/>
    <property type="match status" value="2"/>
</dbReference>
<dbReference type="Pfam" id="PF13188">
    <property type="entry name" value="PAS_8"/>
    <property type="match status" value="1"/>
</dbReference>
<feature type="domain" description="PAC" evidence="9">
    <location>
        <begin position="279"/>
        <end position="334"/>
    </location>
</feature>
<keyword evidence="6" id="KW-0902">Two-component regulatory system</keyword>
<protein>
    <recommendedName>
        <fullName evidence="2">histidine kinase</fullName>
        <ecNumber evidence="2">2.7.13.3</ecNumber>
    </recommendedName>
</protein>
<reference evidence="10 11" key="1">
    <citation type="submission" date="2020-04" db="EMBL/GenBank/DDBJ databases">
        <title>Draft genome of Pyxidicoccus fallax type strain.</title>
        <authorList>
            <person name="Whitworth D.E."/>
        </authorList>
    </citation>
    <scope>NUCLEOTIDE SEQUENCE [LARGE SCALE GENOMIC DNA]</scope>
    <source>
        <strain evidence="10 11">DSM 14698</strain>
    </source>
</reference>
<dbReference type="GO" id="GO:0000155">
    <property type="term" value="F:phosphorelay sensor kinase activity"/>
    <property type="evidence" value="ECO:0007669"/>
    <property type="project" value="InterPro"/>
</dbReference>
<dbReference type="RefSeq" id="WP_169345513.1">
    <property type="nucleotide sequence ID" value="NZ_JABBJJ010000061.1"/>
</dbReference>
<gene>
    <name evidence="10" type="ORF">HG543_15375</name>
</gene>
<dbReference type="Gene3D" id="1.10.287.130">
    <property type="match status" value="1"/>
</dbReference>
<dbReference type="InterPro" id="IPR035965">
    <property type="entry name" value="PAS-like_dom_sf"/>
</dbReference>
<sequence>MPSPPPVDYQQLFEQSPGAYLVLAPDADFTILAVSDAYLRATRTSREGLLGRGLFEVFPHNPADPGATGRRDLRASLERARATRAPDSMAIQKYDLRRAEAEGGGFEERYWSPTTTPVLSARGEVLYLLHRVEDVTHLMRQVRDREEERAHTATLENRNLEMELLRRTQELQATNQELREAVRAREESLAQVARARVEAERQRAWLQTLFTQAPTGIAIFQGPRYVVELANPSVCRIWGRRPEQVLGRPLFEALPEAAEQGFEALLDRVRATGVPYVGTELPARLARLEGGATEDVYLNFVYEPLRDGQGRVEAVIAVASDVTELVRTRRRAEALTQEALARSTAILEAILQSIPDALYVGDATGIKQANAAALEMLGFQSLEELNQNVALLGERLQNRSVEDGHRLTPEEEPFMRAFRGQPITQEVRTRNLRTGEDLVVRCAAAPVRIGDAIVGAVAVNTDVTEQRRAEAELRQTAEFRERLLGIVSHDLRNPLNAILLSVDAITRSDRGVEHSLRNVRRIATSAERMSRMISDLLDLTRGRLGGGIPIHARPANLRAICEHVVEELEAGNPRRTLRLQTRGARFQGTWDADRLAQLLGNLGKNALDYSPEDIPVDFVLRDEGDAVRVEVHNGGAPIPPELLPHLFEPFRKAADEGRPKSGLGLGLFIVQQIAQAHGGRVEARSSRAEGTTFTVWLPRSAPGG</sequence>
<dbReference type="InterPro" id="IPR005467">
    <property type="entry name" value="His_kinase_dom"/>
</dbReference>
<dbReference type="InterPro" id="IPR003661">
    <property type="entry name" value="HisK_dim/P_dom"/>
</dbReference>
<dbReference type="PANTHER" id="PTHR43711:SF1">
    <property type="entry name" value="HISTIDINE KINASE 1"/>
    <property type="match status" value="1"/>
</dbReference>
<dbReference type="InterPro" id="IPR003594">
    <property type="entry name" value="HATPase_dom"/>
</dbReference>
<dbReference type="CDD" id="cd00075">
    <property type="entry name" value="HATPase"/>
    <property type="match status" value="1"/>
</dbReference>
<evidence type="ECO:0000313" key="10">
    <source>
        <dbReference type="EMBL" id="NMO16221.1"/>
    </source>
</evidence>
<dbReference type="SUPFAM" id="SSF55785">
    <property type="entry name" value="PYP-like sensor domain (PAS domain)"/>
    <property type="match status" value="3"/>
</dbReference>
<name>A0A848LH31_9BACT</name>
<dbReference type="CDD" id="cd00130">
    <property type="entry name" value="PAS"/>
    <property type="match status" value="2"/>
</dbReference>
<dbReference type="SUPFAM" id="SSF55874">
    <property type="entry name" value="ATPase domain of HSP90 chaperone/DNA topoisomerase II/histidine kinase"/>
    <property type="match status" value="1"/>
</dbReference>
<keyword evidence="5" id="KW-0418">Kinase</keyword>
<dbReference type="CDD" id="cd00082">
    <property type="entry name" value="HisKA"/>
    <property type="match status" value="1"/>
</dbReference>
<dbReference type="AlphaFoldDB" id="A0A848LH31"/>
<dbReference type="InterPro" id="IPR000014">
    <property type="entry name" value="PAS"/>
</dbReference>
<keyword evidence="7" id="KW-0175">Coiled coil</keyword>
<evidence type="ECO:0000256" key="3">
    <source>
        <dbReference type="ARBA" id="ARBA00022553"/>
    </source>
</evidence>
<dbReference type="InterPro" id="IPR036890">
    <property type="entry name" value="HATPase_C_sf"/>
</dbReference>
<dbReference type="InterPro" id="IPR013656">
    <property type="entry name" value="PAS_4"/>
</dbReference>
<dbReference type="Proteomes" id="UP000518300">
    <property type="component" value="Unassembled WGS sequence"/>
</dbReference>
<dbReference type="Gene3D" id="3.30.565.10">
    <property type="entry name" value="Histidine kinase-like ATPase, C-terminal domain"/>
    <property type="match status" value="1"/>
</dbReference>
<evidence type="ECO:0000256" key="7">
    <source>
        <dbReference type="SAM" id="Coils"/>
    </source>
</evidence>
<dbReference type="SMART" id="SM00388">
    <property type="entry name" value="HisKA"/>
    <property type="match status" value="1"/>
</dbReference>
<evidence type="ECO:0000259" key="8">
    <source>
        <dbReference type="PROSITE" id="PS50109"/>
    </source>
</evidence>
<dbReference type="InterPro" id="IPR004358">
    <property type="entry name" value="Sig_transdc_His_kin-like_C"/>
</dbReference>
<evidence type="ECO:0000259" key="9">
    <source>
        <dbReference type="PROSITE" id="PS50113"/>
    </source>
</evidence>
<evidence type="ECO:0000256" key="1">
    <source>
        <dbReference type="ARBA" id="ARBA00000085"/>
    </source>
</evidence>
<accession>A0A848LH31</accession>
<dbReference type="SMART" id="SM00091">
    <property type="entry name" value="PAS"/>
    <property type="match status" value="3"/>
</dbReference>
<evidence type="ECO:0000256" key="6">
    <source>
        <dbReference type="ARBA" id="ARBA00023012"/>
    </source>
</evidence>
<dbReference type="PRINTS" id="PR00344">
    <property type="entry name" value="BCTRLSENSOR"/>
</dbReference>
<evidence type="ECO:0000256" key="4">
    <source>
        <dbReference type="ARBA" id="ARBA00022679"/>
    </source>
</evidence>
<feature type="domain" description="Histidine kinase" evidence="8">
    <location>
        <begin position="486"/>
        <end position="701"/>
    </location>
</feature>
<dbReference type="InterPro" id="IPR000700">
    <property type="entry name" value="PAS-assoc_C"/>
</dbReference>
<keyword evidence="3" id="KW-0597">Phosphoprotein</keyword>
<dbReference type="InterPro" id="IPR050736">
    <property type="entry name" value="Sensor_HK_Regulatory"/>
</dbReference>
<dbReference type="Gene3D" id="3.30.450.20">
    <property type="entry name" value="PAS domain"/>
    <property type="match status" value="3"/>
</dbReference>
<dbReference type="Pfam" id="PF02518">
    <property type="entry name" value="HATPase_c"/>
    <property type="match status" value="1"/>
</dbReference>